<evidence type="ECO:0000256" key="3">
    <source>
        <dbReference type="ARBA" id="ARBA00007592"/>
    </source>
</evidence>
<dbReference type="CDD" id="cd00950">
    <property type="entry name" value="DHDPS"/>
    <property type="match status" value="1"/>
</dbReference>
<name>A0ABT9CH20_9BACL</name>
<organism evidence="14 15">
    <name type="scientific">Paenibacillus lacisoli</name>
    <dbReference type="NCBI Taxonomy" id="3064525"/>
    <lineage>
        <taxon>Bacteria</taxon>
        <taxon>Bacillati</taxon>
        <taxon>Bacillota</taxon>
        <taxon>Bacilli</taxon>
        <taxon>Bacillales</taxon>
        <taxon>Paenibacillaceae</taxon>
        <taxon>Paenibacillus</taxon>
    </lineage>
</organism>
<evidence type="ECO:0000256" key="6">
    <source>
        <dbReference type="ARBA" id="ARBA00022605"/>
    </source>
</evidence>
<comment type="similarity">
    <text evidence="3 12 13">Belongs to the DapA family.</text>
</comment>
<sequence>MINEHHIQGIFIPVITPFTRDNQLDLDSYRSYITHLASYDIQGLVINGTTGECPTTSWDEVKQMIQITQDIVNRMNLTIPIVVGTGTNDTYSTVRRTELAAGLGADAALVVTPYYNRPTQEGILEHFRMVSQTGLPVIAYEIPARTGSRIHIDTMRRIMDLDGVIGLKDSSGSLDLLSALVQSDSKPVLCGEDVLFHDMLCQGAAGGMMASANIQTQLFVDIYQHYAAGNIQESREDFNLLKPLIQHLFEEPAPAALKWLLSRQEIIATDQLRLPLMPLSAKVRERLLETWPLNEKHILLSH</sequence>
<keyword evidence="7 12" id="KW-0220">Diaminopimelate biosynthesis</keyword>
<comment type="subcellular location">
    <subcellularLocation>
        <location evidence="12">Cytoplasm</location>
    </subcellularLocation>
</comment>
<dbReference type="HAMAP" id="MF_00418">
    <property type="entry name" value="DapA"/>
    <property type="match status" value="1"/>
</dbReference>
<evidence type="ECO:0000256" key="7">
    <source>
        <dbReference type="ARBA" id="ARBA00022915"/>
    </source>
</evidence>
<dbReference type="PRINTS" id="PR00146">
    <property type="entry name" value="DHPICSNTHASE"/>
</dbReference>
<dbReference type="SUPFAM" id="SSF51569">
    <property type="entry name" value="Aldolase"/>
    <property type="match status" value="1"/>
</dbReference>
<dbReference type="Pfam" id="PF00701">
    <property type="entry name" value="DHDPS"/>
    <property type="match status" value="1"/>
</dbReference>
<evidence type="ECO:0000313" key="15">
    <source>
        <dbReference type="Proteomes" id="UP001240171"/>
    </source>
</evidence>
<dbReference type="PANTHER" id="PTHR12128">
    <property type="entry name" value="DIHYDRODIPICOLINATE SYNTHASE"/>
    <property type="match status" value="1"/>
</dbReference>
<comment type="subunit">
    <text evidence="12">Homotetramer; dimer of dimers.</text>
</comment>
<comment type="function">
    <text evidence="1 12">Catalyzes the condensation of (S)-aspartate-beta-semialdehyde [(S)-ASA] and pyruvate to 4-hydroxy-tetrahydrodipicolinate (HTPA).</text>
</comment>
<accession>A0ABT9CH20</accession>
<feature type="site" description="Part of a proton relay during catalysis" evidence="12">
    <location>
        <position position="115"/>
    </location>
</feature>
<evidence type="ECO:0000313" key="14">
    <source>
        <dbReference type="EMBL" id="MDO7907944.1"/>
    </source>
</evidence>
<evidence type="ECO:0000256" key="5">
    <source>
        <dbReference type="ARBA" id="ARBA00022490"/>
    </source>
</evidence>
<protein>
    <recommendedName>
        <fullName evidence="4 12">4-hydroxy-tetrahydrodipicolinate synthase</fullName>
        <shortName evidence="12">HTPA synthase</shortName>
        <ecNumber evidence="4 12">4.3.3.7</ecNumber>
    </recommendedName>
</protein>
<dbReference type="Gene3D" id="3.20.20.70">
    <property type="entry name" value="Aldolase class I"/>
    <property type="match status" value="1"/>
</dbReference>
<evidence type="ECO:0000256" key="4">
    <source>
        <dbReference type="ARBA" id="ARBA00012086"/>
    </source>
</evidence>
<dbReference type="NCBIfam" id="TIGR00674">
    <property type="entry name" value="dapA"/>
    <property type="match status" value="1"/>
</dbReference>
<gene>
    <name evidence="12 14" type="primary">dapA</name>
    <name evidence="14" type="ORF">Q5741_16145</name>
</gene>
<keyword evidence="5 12" id="KW-0963">Cytoplasm</keyword>
<comment type="caution">
    <text evidence="12">Lacks conserved residue(s) required for the propagation of feature annotation.</text>
</comment>
<keyword evidence="10 12" id="KW-0704">Schiff base</keyword>
<comment type="catalytic activity">
    <reaction evidence="11 12">
        <text>L-aspartate 4-semialdehyde + pyruvate = (2S,4S)-4-hydroxy-2,3,4,5-tetrahydrodipicolinate + H2O + H(+)</text>
        <dbReference type="Rhea" id="RHEA:34171"/>
        <dbReference type="ChEBI" id="CHEBI:15361"/>
        <dbReference type="ChEBI" id="CHEBI:15377"/>
        <dbReference type="ChEBI" id="CHEBI:15378"/>
        <dbReference type="ChEBI" id="CHEBI:67139"/>
        <dbReference type="ChEBI" id="CHEBI:537519"/>
        <dbReference type="EC" id="4.3.3.7"/>
    </reaction>
</comment>
<dbReference type="EMBL" id="JAUQTB010000011">
    <property type="protein sequence ID" value="MDO7907944.1"/>
    <property type="molecule type" value="Genomic_DNA"/>
</dbReference>
<dbReference type="SMART" id="SM01130">
    <property type="entry name" value="DHDPS"/>
    <property type="match status" value="1"/>
</dbReference>
<comment type="pathway">
    <text evidence="2 12">Amino-acid biosynthesis; L-lysine biosynthesis via DAP pathway; (S)-tetrahydrodipicolinate from L-aspartate: step 3/4.</text>
</comment>
<evidence type="ECO:0000256" key="8">
    <source>
        <dbReference type="ARBA" id="ARBA00023154"/>
    </source>
</evidence>
<dbReference type="InterPro" id="IPR002220">
    <property type="entry name" value="DapA-like"/>
</dbReference>
<evidence type="ECO:0000256" key="2">
    <source>
        <dbReference type="ARBA" id="ARBA00005120"/>
    </source>
</evidence>
<keyword evidence="8 12" id="KW-0457">Lysine biosynthesis</keyword>
<dbReference type="RefSeq" id="WP_305025165.1">
    <property type="nucleotide sequence ID" value="NZ_JAUQTB010000011.1"/>
</dbReference>
<evidence type="ECO:0000256" key="9">
    <source>
        <dbReference type="ARBA" id="ARBA00023239"/>
    </source>
</evidence>
<dbReference type="GO" id="GO:0008840">
    <property type="term" value="F:4-hydroxy-tetrahydrodipicolinate synthase activity"/>
    <property type="evidence" value="ECO:0007669"/>
    <property type="project" value="UniProtKB-EC"/>
</dbReference>
<evidence type="ECO:0000256" key="12">
    <source>
        <dbReference type="HAMAP-Rule" id="MF_00418"/>
    </source>
</evidence>
<keyword evidence="9 12" id="KW-0456">Lyase</keyword>
<dbReference type="EC" id="4.3.3.7" evidence="4 12"/>
<keyword evidence="15" id="KW-1185">Reference proteome</keyword>
<keyword evidence="6 12" id="KW-0028">Amino-acid biosynthesis</keyword>
<feature type="binding site" evidence="12">
    <location>
        <position position="50"/>
    </location>
    <ligand>
        <name>pyruvate</name>
        <dbReference type="ChEBI" id="CHEBI:15361"/>
    </ligand>
</feature>
<evidence type="ECO:0000256" key="10">
    <source>
        <dbReference type="ARBA" id="ARBA00023270"/>
    </source>
</evidence>
<evidence type="ECO:0000256" key="13">
    <source>
        <dbReference type="PIRNR" id="PIRNR001365"/>
    </source>
</evidence>
<reference evidence="14 15" key="1">
    <citation type="submission" date="2023-07" db="EMBL/GenBank/DDBJ databases">
        <title>Paenibacillus sp. JX-17 nov. isolated from soil.</title>
        <authorList>
            <person name="Wan Y."/>
            <person name="Liu B."/>
        </authorList>
    </citation>
    <scope>NUCLEOTIDE SEQUENCE [LARGE SCALE GENOMIC DNA]</scope>
    <source>
        <strain evidence="14 15">JX-17</strain>
    </source>
</reference>
<dbReference type="PIRSF" id="PIRSF001365">
    <property type="entry name" value="DHDPS"/>
    <property type="match status" value="1"/>
</dbReference>
<feature type="active site" description="Schiff-base intermediate with substrate" evidence="12">
    <location>
        <position position="168"/>
    </location>
</feature>
<dbReference type="InterPro" id="IPR013785">
    <property type="entry name" value="Aldolase_TIM"/>
</dbReference>
<dbReference type="InterPro" id="IPR005263">
    <property type="entry name" value="DapA"/>
</dbReference>
<dbReference type="Proteomes" id="UP001240171">
    <property type="component" value="Unassembled WGS sequence"/>
</dbReference>
<feature type="active site" description="Proton donor/acceptor" evidence="12">
    <location>
        <position position="140"/>
    </location>
</feature>
<evidence type="ECO:0000256" key="1">
    <source>
        <dbReference type="ARBA" id="ARBA00003294"/>
    </source>
</evidence>
<feature type="site" description="Part of a proton relay during catalysis" evidence="12">
    <location>
        <position position="49"/>
    </location>
</feature>
<dbReference type="PANTHER" id="PTHR12128:SF66">
    <property type="entry name" value="4-HYDROXY-2-OXOGLUTARATE ALDOLASE, MITOCHONDRIAL"/>
    <property type="match status" value="1"/>
</dbReference>
<evidence type="ECO:0000256" key="11">
    <source>
        <dbReference type="ARBA" id="ARBA00047836"/>
    </source>
</evidence>
<proteinExistence type="inferred from homology"/>
<comment type="caution">
    <text evidence="12">Was originally thought to be a dihydrodipicolinate synthase (DHDPS), catalyzing the condensation of (S)-aspartate-beta-semialdehyde [(S)-ASA] and pyruvate to dihydrodipicolinate (DHDP). However, it was shown in E.coli that the product of the enzymatic reaction is not dihydrodipicolinate but in fact (4S)-4-hydroxy-2,3,4,5-tetrahydro-(2S)-dipicolinic acid (HTPA), and that the consecutive dehydration reaction leading to DHDP is not spontaneous but catalyzed by DapB.</text>
</comment>
<comment type="caution">
    <text evidence="14">The sequence shown here is derived from an EMBL/GenBank/DDBJ whole genome shotgun (WGS) entry which is preliminary data.</text>
</comment>